<dbReference type="Pfam" id="PF04893">
    <property type="entry name" value="Yip1"/>
    <property type="match status" value="1"/>
</dbReference>
<dbReference type="EMBL" id="BKZW01000003">
    <property type="protein sequence ID" value="GER91241.1"/>
    <property type="molecule type" value="Genomic_DNA"/>
</dbReference>
<gene>
    <name evidence="7" type="ORF">KDW_54030</name>
</gene>
<dbReference type="Proteomes" id="UP000326912">
    <property type="component" value="Unassembled WGS sequence"/>
</dbReference>
<feature type="transmembrane region" description="Helical" evidence="5">
    <location>
        <begin position="201"/>
        <end position="221"/>
    </location>
</feature>
<organism evidence="7 8">
    <name type="scientific">Dictyobacter vulcani</name>
    <dbReference type="NCBI Taxonomy" id="2607529"/>
    <lineage>
        <taxon>Bacteria</taxon>
        <taxon>Bacillati</taxon>
        <taxon>Chloroflexota</taxon>
        <taxon>Ktedonobacteria</taxon>
        <taxon>Ktedonobacterales</taxon>
        <taxon>Dictyobacteraceae</taxon>
        <taxon>Dictyobacter</taxon>
    </lineage>
</organism>
<dbReference type="RefSeq" id="WP_151758902.1">
    <property type="nucleotide sequence ID" value="NZ_BKZW01000003.1"/>
</dbReference>
<evidence type="ECO:0000256" key="2">
    <source>
        <dbReference type="ARBA" id="ARBA00022692"/>
    </source>
</evidence>
<feature type="transmembrane region" description="Helical" evidence="5">
    <location>
        <begin position="170"/>
        <end position="189"/>
    </location>
</feature>
<evidence type="ECO:0000313" key="7">
    <source>
        <dbReference type="EMBL" id="GER91241.1"/>
    </source>
</evidence>
<evidence type="ECO:0000259" key="6">
    <source>
        <dbReference type="Pfam" id="PF04893"/>
    </source>
</evidence>
<accession>A0A5J4KXL7</accession>
<sequence length="276" mass="30242">MNASPYLNDNALVLPADGHLQALVFFPLQVLITYLWPVPATFARHKEHARWSILTVWLGCFALTTGLGACIWGRLPALNQGLKDISFNHLIPQPLAPAVVITLTLLAPLLILGWTLALHFLAHTQQGRGSYHTQLYSVLVIATPPVLLLIATTLLLSIAPNMATQLRLPLTAMAILLTLYSFLLCLPSLMGVQQLSRGKAIICLVTVLTVALLLVFFTDLFSSHNTSDGGGGGRSFKKPKNWHARYCPHCGFSLQVYDRLHDTPTHICPRCGQPLS</sequence>
<feature type="domain" description="Yip1" evidence="6">
    <location>
        <begin position="39"/>
        <end position="216"/>
    </location>
</feature>
<reference evidence="7 8" key="1">
    <citation type="submission" date="2019-10" db="EMBL/GenBank/DDBJ databases">
        <title>Dictyobacter vulcani sp. nov., within the class Ktedonobacteria, isolated from soil of volcanic Mt. Zao.</title>
        <authorList>
            <person name="Zheng Y."/>
            <person name="Wang C.M."/>
            <person name="Sakai Y."/>
            <person name="Abe K."/>
            <person name="Yokota A."/>
            <person name="Yabe S."/>
        </authorList>
    </citation>
    <scope>NUCLEOTIDE SEQUENCE [LARGE SCALE GENOMIC DNA]</scope>
    <source>
        <strain evidence="7 8">W12</strain>
    </source>
</reference>
<keyword evidence="8" id="KW-1185">Reference proteome</keyword>
<feature type="transmembrane region" description="Helical" evidence="5">
    <location>
        <begin position="20"/>
        <end position="39"/>
    </location>
</feature>
<comment type="caution">
    <text evidence="7">The sequence shown here is derived from an EMBL/GenBank/DDBJ whole genome shotgun (WGS) entry which is preliminary data.</text>
</comment>
<comment type="subcellular location">
    <subcellularLocation>
        <location evidence="1">Membrane</location>
        <topology evidence="1">Multi-pass membrane protein</topology>
    </subcellularLocation>
</comment>
<feature type="transmembrane region" description="Helical" evidence="5">
    <location>
        <begin position="134"/>
        <end position="158"/>
    </location>
</feature>
<evidence type="ECO:0000256" key="5">
    <source>
        <dbReference type="SAM" id="Phobius"/>
    </source>
</evidence>
<evidence type="ECO:0000256" key="1">
    <source>
        <dbReference type="ARBA" id="ARBA00004141"/>
    </source>
</evidence>
<evidence type="ECO:0000313" key="8">
    <source>
        <dbReference type="Proteomes" id="UP000326912"/>
    </source>
</evidence>
<dbReference type="InterPro" id="IPR006977">
    <property type="entry name" value="Yip1_dom"/>
</dbReference>
<name>A0A5J4KXL7_9CHLR</name>
<dbReference type="AlphaFoldDB" id="A0A5J4KXL7"/>
<keyword evidence="3 5" id="KW-1133">Transmembrane helix</keyword>
<evidence type="ECO:0000256" key="3">
    <source>
        <dbReference type="ARBA" id="ARBA00022989"/>
    </source>
</evidence>
<evidence type="ECO:0000256" key="4">
    <source>
        <dbReference type="ARBA" id="ARBA00023136"/>
    </source>
</evidence>
<protein>
    <recommendedName>
        <fullName evidence="6">Yip1 domain-containing protein</fullName>
    </recommendedName>
</protein>
<keyword evidence="4 5" id="KW-0472">Membrane</keyword>
<feature type="transmembrane region" description="Helical" evidence="5">
    <location>
        <begin position="95"/>
        <end position="122"/>
    </location>
</feature>
<keyword evidence="2 5" id="KW-0812">Transmembrane</keyword>
<feature type="transmembrane region" description="Helical" evidence="5">
    <location>
        <begin position="51"/>
        <end position="75"/>
    </location>
</feature>
<proteinExistence type="predicted"/>
<dbReference type="GO" id="GO:0016020">
    <property type="term" value="C:membrane"/>
    <property type="evidence" value="ECO:0007669"/>
    <property type="project" value="UniProtKB-SubCell"/>
</dbReference>